<dbReference type="PROSITE" id="PS00136">
    <property type="entry name" value="SUBTILASE_ASP"/>
    <property type="match status" value="1"/>
</dbReference>
<evidence type="ECO:0000313" key="6">
    <source>
        <dbReference type="EMBL" id="QHS90787.1"/>
    </source>
</evidence>
<dbReference type="InterPro" id="IPR023827">
    <property type="entry name" value="Peptidase_S8_Asp-AS"/>
</dbReference>
<sequence length="399" mass="43935">MFLLFILLCGIPSSITQGVVLVNCRSSCKLSFHNEHALRNILIVPTSDKTYSKIVNELYSHNDVNAFVKDFVIGKVLPNHRHHHVHHRSLKAIAPRYNQWYLKTIKADKVWKLTKGSRNTIVAILDSGVDYTHPDLSNTREGNEDIYDYGYNFGGCTTQPNPYDIQGHGTHIAGVIAANLNNFGITGIAPNVKIMSLRVTDCSGNIWASAVLKALDYAYTMNASIVVTSFGGIYPPNFSPVVQAPKYHKDMSIIFESSLKTLASRNIIVIAAAGNENINLDNLDKYEYFYSPCLQSKVLSNVICVKSSSQSGNVSSYSNFGLDGYSIVAPGEDIISTSYNHTYRNMTGTSMATAVAAGTLALVLNYKHVNNNVSLIKHAMITSSQPTLDAQQLFKNLNK</sequence>
<protein>
    <recommendedName>
        <fullName evidence="5">Peptidase S8/S53 domain-containing protein</fullName>
    </recommendedName>
</protein>
<accession>A0A6C0BEQ8</accession>
<dbReference type="InterPro" id="IPR051048">
    <property type="entry name" value="Peptidase_S8/S53_subtilisin"/>
</dbReference>
<dbReference type="PANTHER" id="PTHR43399">
    <property type="entry name" value="SUBTILISIN-RELATED"/>
    <property type="match status" value="1"/>
</dbReference>
<feature type="domain" description="Peptidase S8/S53" evidence="5">
    <location>
        <begin position="118"/>
        <end position="386"/>
    </location>
</feature>
<dbReference type="AlphaFoldDB" id="A0A6C0BEQ8"/>
<keyword evidence="4" id="KW-0720">Serine protease</keyword>
<dbReference type="PROSITE" id="PS51892">
    <property type="entry name" value="SUBTILASE"/>
    <property type="match status" value="1"/>
</dbReference>
<dbReference type="SUPFAM" id="SSF52743">
    <property type="entry name" value="Subtilisin-like"/>
    <property type="match status" value="1"/>
</dbReference>
<evidence type="ECO:0000256" key="1">
    <source>
        <dbReference type="ARBA" id="ARBA00011073"/>
    </source>
</evidence>
<evidence type="ECO:0000256" key="3">
    <source>
        <dbReference type="ARBA" id="ARBA00022801"/>
    </source>
</evidence>
<dbReference type="InterPro" id="IPR022398">
    <property type="entry name" value="Peptidase_S8_His-AS"/>
</dbReference>
<proteinExistence type="inferred from homology"/>
<dbReference type="PRINTS" id="PR00723">
    <property type="entry name" value="SUBTILISIN"/>
</dbReference>
<dbReference type="GO" id="GO:0006508">
    <property type="term" value="P:proteolysis"/>
    <property type="evidence" value="ECO:0007669"/>
    <property type="project" value="UniProtKB-KW"/>
</dbReference>
<reference evidence="6" key="1">
    <citation type="journal article" date="2020" name="Nature">
        <title>Giant virus diversity and host interactions through global metagenomics.</title>
        <authorList>
            <person name="Schulz F."/>
            <person name="Roux S."/>
            <person name="Paez-Espino D."/>
            <person name="Jungbluth S."/>
            <person name="Walsh D.A."/>
            <person name="Denef V.J."/>
            <person name="McMahon K.D."/>
            <person name="Konstantinidis K.T."/>
            <person name="Eloe-Fadrosh E.A."/>
            <person name="Kyrpides N.C."/>
            <person name="Woyke T."/>
        </authorList>
    </citation>
    <scope>NUCLEOTIDE SEQUENCE</scope>
    <source>
        <strain evidence="6">GVMAG-M-3300010354-11</strain>
    </source>
</reference>
<dbReference type="InterPro" id="IPR000209">
    <property type="entry name" value="Peptidase_S8/S53_dom"/>
</dbReference>
<organism evidence="6">
    <name type="scientific">viral metagenome</name>
    <dbReference type="NCBI Taxonomy" id="1070528"/>
    <lineage>
        <taxon>unclassified sequences</taxon>
        <taxon>metagenomes</taxon>
        <taxon>organismal metagenomes</taxon>
    </lineage>
</organism>
<dbReference type="PANTHER" id="PTHR43399:SF4">
    <property type="entry name" value="CELL WALL-ASSOCIATED PROTEASE"/>
    <property type="match status" value="1"/>
</dbReference>
<dbReference type="EMBL" id="MN739146">
    <property type="protein sequence ID" value="QHS90787.1"/>
    <property type="molecule type" value="Genomic_DNA"/>
</dbReference>
<dbReference type="InterPro" id="IPR036852">
    <property type="entry name" value="Peptidase_S8/S53_dom_sf"/>
</dbReference>
<dbReference type="InterPro" id="IPR015500">
    <property type="entry name" value="Peptidase_S8_subtilisin-rel"/>
</dbReference>
<keyword evidence="3" id="KW-0378">Hydrolase</keyword>
<name>A0A6C0BEQ8_9ZZZZ</name>
<dbReference type="Pfam" id="PF00082">
    <property type="entry name" value="Peptidase_S8"/>
    <property type="match status" value="1"/>
</dbReference>
<dbReference type="GO" id="GO:0004252">
    <property type="term" value="F:serine-type endopeptidase activity"/>
    <property type="evidence" value="ECO:0007669"/>
    <property type="project" value="InterPro"/>
</dbReference>
<dbReference type="Gene3D" id="3.40.50.200">
    <property type="entry name" value="Peptidase S8/S53 domain"/>
    <property type="match status" value="1"/>
</dbReference>
<dbReference type="PROSITE" id="PS00137">
    <property type="entry name" value="SUBTILASE_HIS"/>
    <property type="match status" value="1"/>
</dbReference>
<evidence type="ECO:0000259" key="5">
    <source>
        <dbReference type="Pfam" id="PF00082"/>
    </source>
</evidence>
<comment type="similarity">
    <text evidence="1">Belongs to the peptidase S8 family.</text>
</comment>
<evidence type="ECO:0000256" key="4">
    <source>
        <dbReference type="ARBA" id="ARBA00022825"/>
    </source>
</evidence>
<evidence type="ECO:0000256" key="2">
    <source>
        <dbReference type="ARBA" id="ARBA00022670"/>
    </source>
</evidence>
<keyword evidence="2" id="KW-0645">Protease</keyword>